<dbReference type="Pfam" id="PF13302">
    <property type="entry name" value="Acetyltransf_3"/>
    <property type="match status" value="1"/>
</dbReference>
<gene>
    <name evidence="5" type="ORF">EA26_07215</name>
</gene>
<comment type="caution">
    <text evidence="5">The sequence shown here is derived from an EMBL/GenBank/DDBJ whole genome shotgun (WGS) entry which is preliminary data.</text>
</comment>
<reference evidence="5 6" key="1">
    <citation type="submission" date="2014-04" db="EMBL/GenBank/DDBJ databases">
        <title>Genome sequencing of Vibrio navarrensis strains.</title>
        <authorList>
            <person name="Gladney L.M."/>
            <person name="Katz L.S."/>
            <person name="Marino-Ramirez L."/>
            <person name="Jordan I.K."/>
        </authorList>
    </citation>
    <scope>NUCLEOTIDE SEQUENCE [LARGE SCALE GENOMIC DNA]</scope>
    <source>
        <strain evidence="5 6">ATCC 51183</strain>
    </source>
</reference>
<dbReference type="InterPro" id="IPR016181">
    <property type="entry name" value="Acyl_CoA_acyltransferase"/>
</dbReference>
<dbReference type="AlphaFoldDB" id="A0A099LS92"/>
<proteinExistence type="inferred from homology"/>
<name>A0A099LS92_9VIBR</name>
<dbReference type="STRING" id="29495.EA26_07215"/>
<dbReference type="RefSeq" id="WP_081947041.1">
    <property type="nucleotide sequence ID" value="NZ_CP061845.1"/>
</dbReference>
<dbReference type="PROSITE" id="PS51186">
    <property type="entry name" value="GNAT"/>
    <property type="match status" value="1"/>
</dbReference>
<evidence type="ECO:0000313" key="5">
    <source>
        <dbReference type="EMBL" id="KGK11103.1"/>
    </source>
</evidence>
<dbReference type="InterPro" id="IPR000182">
    <property type="entry name" value="GNAT_dom"/>
</dbReference>
<dbReference type="EMBL" id="JMCG01000001">
    <property type="protein sequence ID" value="KGK11103.1"/>
    <property type="molecule type" value="Genomic_DNA"/>
</dbReference>
<evidence type="ECO:0000256" key="2">
    <source>
        <dbReference type="ARBA" id="ARBA00023315"/>
    </source>
</evidence>
<dbReference type="Gene3D" id="3.40.630.30">
    <property type="match status" value="1"/>
</dbReference>
<dbReference type="PANTHER" id="PTHR43792">
    <property type="entry name" value="GNAT FAMILY, PUTATIVE (AFU_ORTHOLOGUE AFUA_3G00765)-RELATED-RELATED"/>
    <property type="match status" value="1"/>
</dbReference>
<evidence type="ECO:0000256" key="3">
    <source>
        <dbReference type="ARBA" id="ARBA00038502"/>
    </source>
</evidence>
<feature type="domain" description="N-acetyltransferase" evidence="4">
    <location>
        <begin position="21"/>
        <end position="188"/>
    </location>
</feature>
<accession>A0A099LS92</accession>
<evidence type="ECO:0000259" key="4">
    <source>
        <dbReference type="PROSITE" id="PS51186"/>
    </source>
</evidence>
<evidence type="ECO:0000313" key="6">
    <source>
        <dbReference type="Proteomes" id="UP000029994"/>
    </source>
</evidence>
<dbReference type="GO" id="GO:0016747">
    <property type="term" value="F:acyltransferase activity, transferring groups other than amino-acyl groups"/>
    <property type="evidence" value="ECO:0007669"/>
    <property type="project" value="InterPro"/>
</dbReference>
<keyword evidence="6" id="KW-1185">Reference proteome</keyword>
<sequence length="194" mass="22124">MSSKYRLIEPDQNKKGVAVTVTLRLLSEKDSNALLAFELENRQWFERFIAPREASMLSSDGILEHIEFCLEEYEEKRLLPMVVVDSQGEILGRINFHDVKFNQGQAALGYRFAKRACGKGLASEMIKEGIDTVREIGFRRLVAVAAVDNLASQRVLEKCGFSQVALVPNYVRLHGHYVDCFRYQLNLRKLKNAV</sequence>
<keyword evidence="1 5" id="KW-0808">Transferase</keyword>
<keyword evidence="2" id="KW-0012">Acyltransferase</keyword>
<evidence type="ECO:0000256" key="1">
    <source>
        <dbReference type="ARBA" id="ARBA00022679"/>
    </source>
</evidence>
<protein>
    <submittedName>
        <fullName evidence="5">Acetyltransferase</fullName>
    </submittedName>
</protein>
<dbReference type="SUPFAM" id="SSF55729">
    <property type="entry name" value="Acyl-CoA N-acyltransferases (Nat)"/>
    <property type="match status" value="1"/>
</dbReference>
<dbReference type="eggNOG" id="COG1670">
    <property type="taxonomic scope" value="Bacteria"/>
</dbReference>
<organism evidence="5 6">
    <name type="scientific">Vibrio navarrensis</name>
    <dbReference type="NCBI Taxonomy" id="29495"/>
    <lineage>
        <taxon>Bacteria</taxon>
        <taxon>Pseudomonadati</taxon>
        <taxon>Pseudomonadota</taxon>
        <taxon>Gammaproteobacteria</taxon>
        <taxon>Vibrionales</taxon>
        <taxon>Vibrionaceae</taxon>
        <taxon>Vibrio</taxon>
    </lineage>
</organism>
<dbReference type="Proteomes" id="UP000029994">
    <property type="component" value="Unassembled WGS sequence"/>
</dbReference>
<dbReference type="PANTHER" id="PTHR43792:SF8">
    <property type="entry name" value="[RIBOSOMAL PROTEIN US5]-ALANINE N-ACETYLTRANSFERASE"/>
    <property type="match status" value="1"/>
</dbReference>
<dbReference type="InterPro" id="IPR051531">
    <property type="entry name" value="N-acetyltransferase"/>
</dbReference>
<comment type="similarity">
    <text evidence="3">Belongs to the acetyltransferase family. RimJ subfamily.</text>
</comment>